<gene>
    <name evidence="1" type="ORF">NYF23_03300</name>
</gene>
<reference evidence="1" key="1">
    <citation type="submission" date="2022-08" db="EMBL/GenBank/DDBJ databases">
        <title>Catabolic pathway analysis in culturable SAR92 clade bacteria reveals their overlooked roles in DMSP degradation in coastal seas.</title>
        <authorList>
            <person name="He X."/>
            <person name="Zhang X."/>
            <person name="Zhang Y."/>
        </authorList>
    </citation>
    <scope>NUCLEOTIDE SEQUENCE</scope>
    <source>
        <strain evidence="1">H455</strain>
    </source>
</reference>
<dbReference type="Gene3D" id="3.90.550.10">
    <property type="entry name" value="Spore Coat Polysaccharide Biosynthesis Protein SpsA, Chain A"/>
    <property type="match status" value="1"/>
</dbReference>
<name>A0ABY5TPJ1_9GAMM</name>
<accession>A0ABY5TPJ1</accession>
<evidence type="ECO:0000313" key="2">
    <source>
        <dbReference type="Proteomes" id="UP001059934"/>
    </source>
</evidence>
<organism evidence="1 2">
    <name type="scientific">SAR92 clade bacterium H455</name>
    <dbReference type="NCBI Taxonomy" id="2974818"/>
    <lineage>
        <taxon>Bacteria</taxon>
        <taxon>Pseudomonadati</taxon>
        <taxon>Pseudomonadota</taxon>
        <taxon>Gammaproteobacteria</taxon>
        <taxon>Cellvibrionales</taxon>
        <taxon>Porticoccaceae</taxon>
        <taxon>SAR92 clade</taxon>
    </lineage>
</organism>
<proteinExistence type="predicted"/>
<dbReference type="SUPFAM" id="SSF53448">
    <property type="entry name" value="Nucleotide-diphospho-sugar transferases"/>
    <property type="match status" value="1"/>
</dbReference>
<protein>
    <recommendedName>
        <fullName evidence="3">Glycosyltransferase family 8 protein</fullName>
    </recommendedName>
</protein>
<evidence type="ECO:0000313" key="1">
    <source>
        <dbReference type="EMBL" id="UVW35645.1"/>
    </source>
</evidence>
<dbReference type="EMBL" id="CP103416">
    <property type="protein sequence ID" value="UVW35645.1"/>
    <property type="molecule type" value="Genomic_DNA"/>
</dbReference>
<evidence type="ECO:0008006" key="3">
    <source>
        <dbReference type="Google" id="ProtNLM"/>
    </source>
</evidence>
<keyword evidence="2" id="KW-1185">Reference proteome</keyword>
<dbReference type="InterPro" id="IPR029044">
    <property type="entry name" value="Nucleotide-diphossugar_trans"/>
</dbReference>
<dbReference type="Proteomes" id="UP001059934">
    <property type="component" value="Chromosome"/>
</dbReference>
<sequence length="284" mass="32416">MNYIYVLTLRNDCLFLQLTLISATLLRKKNKSATIIIAIDEFTELSRFPVEHTLLLNLNVEIVTIQTFQSDCIKSSRFLKLLLPTISDDNFWFLDSDTLPLVNIDNVNITGHIGMVRDENKDKSDFGLNDSNVAKCNAMKWPVPRYPYYNTGVMLVRNTSEVRELFSQAHKLWLSACSSGIVYGDQLPFNTAIATSSNINISLLDDTYNAQIRPAPWLASRAKVLHIYSGSLTKRKDTVLHALVSDLRDNGILRHDLLDRLLSKKNPWLKNSWQAVLFPIRKIF</sequence>